<evidence type="ECO:0000313" key="4">
    <source>
        <dbReference type="Proteomes" id="UP000186132"/>
    </source>
</evidence>
<dbReference type="RefSeq" id="WP_073392263.1">
    <property type="nucleotide sequence ID" value="NZ_FQVU01000007.1"/>
</dbReference>
<feature type="compositionally biased region" description="Basic and acidic residues" evidence="1">
    <location>
        <begin position="78"/>
        <end position="89"/>
    </location>
</feature>
<feature type="compositionally biased region" description="Acidic residues" evidence="1">
    <location>
        <begin position="1"/>
        <end position="10"/>
    </location>
</feature>
<protein>
    <recommendedName>
        <fullName evidence="2">DUF5709 domain-containing protein</fullName>
    </recommendedName>
</protein>
<dbReference type="Proteomes" id="UP000186132">
    <property type="component" value="Unassembled WGS sequence"/>
</dbReference>
<evidence type="ECO:0000259" key="2">
    <source>
        <dbReference type="Pfam" id="PF18970"/>
    </source>
</evidence>
<sequence>MSERESDDLYEGVVVDRDQADPSDTLTGDNTEDPLDAGYSPPERAQKSWRGETAEEALEGESLDAKLAEEEPDVSEADLDRADEAERTGRLVAPDEGAHPDEEKDEVATDVGRAGYAASAEEAAMHAADEAAPPAHTDGPETV</sequence>
<dbReference type="Pfam" id="PF18970">
    <property type="entry name" value="DUF5709"/>
    <property type="match status" value="1"/>
</dbReference>
<name>A0A1M5TWJ0_9ACTN</name>
<feature type="region of interest" description="Disordered" evidence="1">
    <location>
        <begin position="1"/>
        <end position="143"/>
    </location>
</feature>
<accession>A0A1M5TWJ0</accession>
<evidence type="ECO:0000256" key="1">
    <source>
        <dbReference type="SAM" id="MobiDB-lite"/>
    </source>
</evidence>
<dbReference type="OrthoDB" id="3212066at2"/>
<keyword evidence="4" id="KW-1185">Reference proteome</keyword>
<reference evidence="3 4" key="1">
    <citation type="submission" date="2016-11" db="EMBL/GenBank/DDBJ databases">
        <authorList>
            <person name="Jaros S."/>
            <person name="Januszkiewicz K."/>
            <person name="Wedrychowicz H."/>
        </authorList>
    </citation>
    <scope>NUCLEOTIDE SEQUENCE [LARGE SCALE GENOMIC DNA]</scope>
    <source>
        <strain evidence="3 4">DSM 45627</strain>
    </source>
</reference>
<dbReference type="AlphaFoldDB" id="A0A1M5TWJ0"/>
<evidence type="ECO:0000313" key="3">
    <source>
        <dbReference type="EMBL" id="SHH55089.1"/>
    </source>
</evidence>
<feature type="domain" description="DUF5709" evidence="2">
    <location>
        <begin position="84"/>
        <end position="130"/>
    </location>
</feature>
<dbReference type="InterPro" id="IPR043763">
    <property type="entry name" value="DUF5709"/>
</dbReference>
<dbReference type="EMBL" id="FQVU01000007">
    <property type="protein sequence ID" value="SHH55089.1"/>
    <property type="molecule type" value="Genomic_DNA"/>
</dbReference>
<dbReference type="STRING" id="1206085.SAMN05443575_4059"/>
<organism evidence="3 4">
    <name type="scientific">Jatrophihabitans endophyticus</name>
    <dbReference type="NCBI Taxonomy" id="1206085"/>
    <lineage>
        <taxon>Bacteria</taxon>
        <taxon>Bacillati</taxon>
        <taxon>Actinomycetota</taxon>
        <taxon>Actinomycetes</taxon>
        <taxon>Jatrophihabitantales</taxon>
        <taxon>Jatrophihabitantaceae</taxon>
        <taxon>Jatrophihabitans</taxon>
    </lineage>
</organism>
<gene>
    <name evidence="3" type="ORF">SAMN05443575_4059</name>
</gene>
<proteinExistence type="predicted"/>
<feature type="compositionally biased region" description="Basic and acidic residues" evidence="1">
    <location>
        <begin position="44"/>
        <end position="53"/>
    </location>
</feature>